<name>A0A1C7I548_9FIRM</name>
<evidence type="ECO:0000313" key="7">
    <source>
        <dbReference type="Proteomes" id="UP000092574"/>
    </source>
</evidence>
<dbReference type="CDD" id="cd00090">
    <property type="entry name" value="HTH_ARSR"/>
    <property type="match status" value="1"/>
</dbReference>
<dbReference type="SMART" id="SM00418">
    <property type="entry name" value="HTH_ARSR"/>
    <property type="match status" value="1"/>
</dbReference>
<dbReference type="PROSITE" id="PS50987">
    <property type="entry name" value="HTH_ARSR_2"/>
    <property type="match status" value="1"/>
</dbReference>
<evidence type="ECO:0000256" key="1">
    <source>
        <dbReference type="ARBA" id="ARBA00023015"/>
    </source>
</evidence>
<evidence type="ECO:0000256" key="2">
    <source>
        <dbReference type="ARBA" id="ARBA00023125"/>
    </source>
</evidence>
<proteinExistence type="predicted"/>
<dbReference type="InterPro" id="IPR051011">
    <property type="entry name" value="Metal_resp_trans_reg"/>
</dbReference>
<dbReference type="Proteomes" id="UP000092574">
    <property type="component" value="Chromosome"/>
</dbReference>
<dbReference type="InterPro" id="IPR001845">
    <property type="entry name" value="HTH_ArsR_DNA-bd_dom"/>
</dbReference>
<dbReference type="STRING" id="1796616.A4V09_02890"/>
<accession>A0A1C7I548</accession>
<dbReference type="PROSITE" id="PS00846">
    <property type="entry name" value="HTH_ARSR_1"/>
    <property type="match status" value="1"/>
</dbReference>
<dbReference type="GO" id="GO:0003677">
    <property type="term" value="F:DNA binding"/>
    <property type="evidence" value="ECO:0007669"/>
    <property type="project" value="UniProtKB-KW"/>
</dbReference>
<dbReference type="PANTHER" id="PTHR43132">
    <property type="entry name" value="ARSENICAL RESISTANCE OPERON REPRESSOR ARSR-RELATED"/>
    <property type="match status" value="1"/>
</dbReference>
<dbReference type="KEGG" id="byl:A4V09_02890"/>
<dbReference type="InterPro" id="IPR011991">
    <property type="entry name" value="ArsR-like_HTH"/>
</dbReference>
<dbReference type="EMBL" id="CP015405">
    <property type="protein sequence ID" value="ANU74797.1"/>
    <property type="molecule type" value="Genomic_DNA"/>
</dbReference>
<reference evidence="6" key="1">
    <citation type="submission" date="2017-04" db="EMBL/GenBank/DDBJ databases">
        <title>Complete Genome Sequences of Twelve Strains of a Stable Defined Moderately Diverse Mouse Microbiota 2 (sDMDMm2).</title>
        <authorList>
            <person name="Uchimura Y."/>
            <person name="Wyss M."/>
            <person name="Brugiroux S."/>
            <person name="Limenitakis J.P."/>
            <person name="Stecher B."/>
            <person name="McCoy K.D."/>
            <person name="Macpherson A.J."/>
        </authorList>
    </citation>
    <scope>NUCLEOTIDE SEQUENCE</scope>
    <source>
        <strain evidence="6">YL58</strain>
    </source>
</reference>
<evidence type="ECO:0000259" key="5">
    <source>
        <dbReference type="PROSITE" id="PS50987"/>
    </source>
</evidence>
<dbReference type="GO" id="GO:0003700">
    <property type="term" value="F:DNA-binding transcription factor activity"/>
    <property type="evidence" value="ECO:0007669"/>
    <property type="project" value="InterPro"/>
</dbReference>
<dbReference type="InterPro" id="IPR036390">
    <property type="entry name" value="WH_DNA-bd_sf"/>
</dbReference>
<dbReference type="PANTHER" id="PTHR43132:SF6">
    <property type="entry name" value="HTH-TYPE TRANSCRIPTIONAL REPRESSOR CZRA"/>
    <property type="match status" value="1"/>
</dbReference>
<dbReference type="GO" id="GO:0046686">
    <property type="term" value="P:response to cadmium ion"/>
    <property type="evidence" value="ECO:0007669"/>
    <property type="project" value="UniProtKB-KW"/>
</dbReference>
<evidence type="ECO:0000313" key="6">
    <source>
        <dbReference type="EMBL" id="ANU74797.1"/>
    </source>
</evidence>
<keyword evidence="4" id="KW-0105">Cadmium resistance</keyword>
<keyword evidence="1" id="KW-0805">Transcription regulation</keyword>
<evidence type="ECO:0000256" key="4">
    <source>
        <dbReference type="ARBA" id="ARBA00043263"/>
    </source>
</evidence>
<dbReference type="Gene3D" id="1.10.10.10">
    <property type="entry name" value="Winged helix-like DNA-binding domain superfamily/Winged helix DNA-binding domain"/>
    <property type="match status" value="1"/>
</dbReference>
<dbReference type="NCBIfam" id="NF033788">
    <property type="entry name" value="HTH_metalloreg"/>
    <property type="match status" value="1"/>
</dbReference>
<feature type="domain" description="HTH arsR-type" evidence="5">
    <location>
        <begin position="25"/>
        <end position="117"/>
    </location>
</feature>
<keyword evidence="7" id="KW-1185">Reference proteome</keyword>
<dbReference type="Pfam" id="PF01022">
    <property type="entry name" value="HTH_5"/>
    <property type="match status" value="1"/>
</dbReference>
<dbReference type="PRINTS" id="PR00778">
    <property type="entry name" value="HTHARSR"/>
</dbReference>
<dbReference type="InterPro" id="IPR018334">
    <property type="entry name" value="ArsR_HTH"/>
</dbReference>
<organism evidence="6 7">
    <name type="scientific">Blautia pseudococcoides</name>
    <dbReference type="NCBI Taxonomy" id="1796616"/>
    <lineage>
        <taxon>Bacteria</taxon>
        <taxon>Bacillati</taxon>
        <taxon>Bacillota</taxon>
        <taxon>Clostridia</taxon>
        <taxon>Lachnospirales</taxon>
        <taxon>Lachnospiraceae</taxon>
        <taxon>Blautia</taxon>
    </lineage>
</organism>
<dbReference type="RefSeq" id="WP_065541021.1">
    <property type="nucleotide sequence ID" value="NZ_CP015405.2"/>
</dbReference>
<evidence type="ECO:0000256" key="3">
    <source>
        <dbReference type="ARBA" id="ARBA00023163"/>
    </source>
</evidence>
<gene>
    <name evidence="6" type="ORF">A4V09_02890</name>
</gene>
<keyword evidence="3" id="KW-0804">Transcription</keyword>
<dbReference type="InterPro" id="IPR036388">
    <property type="entry name" value="WH-like_DNA-bd_sf"/>
</dbReference>
<dbReference type="OrthoDB" id="9794330at2"/>
<dbReference type="SUPFAM" id="SSF46785">
    <property type="entry name" value="Winged helix' DNA-binding domain"/>
    <property type="match status" value="1"/>
</dbReference>
<dbReference type="AlphaFoldDB" id="A0A1C7I548"/>
<keyword evidence="2" id="KW-0238">DNA-binding</keyword>
<protein>
    <submittedName>
        <fullName evidence="6">Transcriptional regulator</fullName>
    </submittedName>
</protein>
<sequence>MKMDETVDVCDCVHKHEHIQKKVIPDDNTLYGLADLFKVFGDPTRIRILYALSAGELCVCDIASVLNMTQSAISHQLRVLKQIKLVKFRREGKTVYYSLADAHVETILSQGLEHVQE</sequence>